<evidence type="ECO:0000256" key="1">
    <source>
        <dbReference type="SAM" id="MobiDB-lite"/>
    </source>
</evidence>
<accession>A0A1F6LJD2</accession>
<organism evidence="3 4">
    <name type="scientific">Candidatus Magasanikbacteria bacterium RIFCSPHIGHO2_01_FULL_33_34</name>
    <dbReference type="NCBI Taxonomy" id="1798671"/>
    <lineage>
        <taxon>Bacteria</taxon>
        <taxon>Candidatus Magasanikiibacteriota</taxon>
    </lineage>
</organism>
<protein>
    <submittedName>
        <fullName evidence="3">Uncharacterized protein</fullName>
    </submittedName>
</protein>
<feature type="compositionally biased region" description="Gly residues" evidence="1">
    <location>
        <begin position="122"/>
        <end position="142"/>
    </location>
</feature>
<feature type="region of interest" description="Disordered" evidence="1">
    <location>
        <begin position="122"/>
        <end position="149"/>
    </location>
</feature>
<evidence type="ECO:0000313" key="4">
    <source>
        <dbReference type="Proteomes" id="UP000177067"/>
    </source>
</evidence>
<sequence length="449" mass="48855">MKKILFIIFALLLVPSVVLAAFNDVTVSGSADILLPGNGLTYTLTNATRVESFTVNTNDIAFVMQDSSIVEIRSTNRSKLTPSAGCEVLASTCTDSLSTIAMQCSSSITLTITPGAANSCTGGSGGGSGSGVSPGSGGGGGSSTTQTPDTTTVEVTLNVNDPFALSLTSASHTVVVTSASDAIALLTISSKPLRMSLNKNETKDIDTDGNGWTDLRVTYYGLSTSSLKPQFKFVELTSADSMAVSDLEPEQGPLGCSLQVGKAFKRSQSSAVYYVTKDCKKRSFNNSRVFFTYFDSWNDVNVVSRESLDALDEDNLGFMPWGSKYDPKYGALVKIVSDPKVYLLLGTEKYWITDEAVFNTLGYKWNWIEDIDESLLDKYTVGTEINYTDRHPNFTLIKYLDDSRVYRLEGGLKRHITDEQAFKNLGYRWDRIVTVEDSEEYPDGEELSS</sequence>
<evidence type="ECO:0000256" key="2">
    <source>
        <dbReference type="SAM" id="SignalP"/>
    </source>
</evidence>
<dbReference type="Proteomes" id="UP000177067">
    <property type="component" value="Unassembled WGS sequence"/>
</dbReference>
<reference evidence="3 4" key="1">
    <citation type="journal article" date="2016" name="Nat. Commun.">
        <title>Thousands of microbial genomes shed light on interconnected biogeochemical processes in an aquifer system.</title>
        <authorList>
            <person name="Anantharaman K."/>
            <person name="Brown C.T."/>
            <person name="Hug L.A."/>
            <person name="Sharon I."/>
            <person name="Castelle C.J."/>
            <person name="Probst A.J."/>
            <person name="Thomas B.C."/>
            <person name="Singh A."/>
            <person name="Wilkins M.J."/>
            <person name="Karaoz U."/>
            <person name="Brodie E.L."/>
            <person name="Williams K.H."/>
            <person name="Hubbard S.S."/>
            <person name="Banfield J.F."/>
        </authorList>
    </citation>
    <scope>NUCLEOTIDE SEQUENCE [LARGE SCALE GENOMIC DNA]</scope>
</reference>
<keyword evidence="2" id="KW-0732">Signal</keyword>
<gene>
    <name evidence="3" type="ORF">A2725_01245</name>
</gene>
<dbReference type="AlphaFoldDB" id="A0A1F6LJD2"/>
<dbReference type="EMBL" id="MFPS01000007">
    <property type="protein sequence ID" value="OGH59435.1"/>
    <property type="molecule type" value="Genomic_DNA"/>
</dbReference>
<comment type="caution">
    <text evidence="3">The sequence shown here is derived from an EMBL/GenBank/DDBJ whole genome shotgun (WGS) entry which is preliminary data.</text>
</comment>
<feature type="chain" id="PRO_5009525339" evidence="2">
    <location>
        <begin position="21"/>
        <end position="449"/>
    </location>
</feature>
<evidence type="ECO:0000313" key="3">
    <source>
        <dbReference type="EMBL" id="OGH59435.1"/>
    </source>
</evidence>
<feature type="signal peptide" evidence="2">
    <location>
        <begin position="1"/>
        <end position="20"/>
    </location>
</feature>
<proteinExistence type="predicted"/>
<name>A0A1F6LJD2_9BACT</name>